<dbReference type="Gene3D" id="3.10.20.810">
    <property type="entry name" value="Phosphoribosyl-AMP cyclohydrolase"/>
    <property type="match status" value="1"/>
</dbReference>
<dbReference type="SUPFAM" id="SSF141734">
    <property type="entry name" value="HisI-like"/>
    <property type="match status" value="1"/>
</dbReference>
<feature type="binding site" evidence="11">
    <location>
        <position position="82"/>
    </location>
    <ligand>
        <name>Mg(2+)</name>
        <dbReference type="ChEBI" id="CHEBI:18420"/>
    </ligand>
</feature>
<evidence type="ECO:0000256" key="4">
    <source>
        <dbReference type="ARBA" id="ARBA00005204"/>
    </source>
</evidence>
<sequence length="120" mass="13056">MADKRDTGLTLDPKFDSNGLLTAIATDRASGELLMVAHMNAEALAATRTSGEAHFWSRSRGRLWKKGETSGHVLRVVEMRIDCDQDALWLICEPAGPACHTGARSCFFRRIEGDGLAPVA</sequence>
<feature type="binding site" evidence="11">
    <location>
        <position position="83"/>
    </location>
    <ligand>
        <name>Zn(2+)</name>
        <dbReference type="ChEBI" id="CHEBI:29105"/>
        <note>ligand shared between dimeric partners</note>
    </ligand>
</feature>
<comment type="catalytic activity">
    <reaction evidence="1 11">
        <text>1-(5-phospho-beta-D-ribosyl)-5'-AMP + H2O = 1-(5-phospho-beta-D-ribosyl)-5-[(5-phospho-beta-D-ribosylamino)methylideneamino]imidazole-4-carboxamide</text>
        <dbReference type="Rhea" id="RHEA:20049"/>
        <dbReference type="ChEBI" id="CHEBI:15377"/>
        <dbReference type="ChEBI" id="CHEBI:58435"/>
        <dbReference type="ChEBI" id="CHEBI:59457"/>
        <dbReference type="EC" id="3.5.4.19"/>
    </reaction>
</comment>
<comment type="subcellular location">
    <subcellularLocation>
        <location evidence="11">Cytoplasm</location>
    </subcellularLocation>
</comment>
<dbReference type="Proteomes" id="UP000074410">
    <property type="component" value="Unassembled WGS sequence"/>
</dbReference>
<evidence type="ECO:0000259" key="12">
    <source>
        <dbReference type="Pfam" id="PF01502"/>
    </source>
</evidence>
<dbReference type="RefSeq" id="WP_058716542.1">
    <property type="nucleotide sequence ID" value="NZ_LDTC01000057.1"/>
</dbReference>
<keyword evidence="11" id="KW-0460">Magnesium</keyword>
<feature type="binding site" evidence="11">
    <location>
        <position position="106"/>
    </location>
    <ligand>
        <name>Zn(2+)</name>
        <dbReference type="ChEBI" id="CHEBI:29105"/>
        <note>ligand shared between dimeric partners</note>
    </ligand>
</feature>
<dbReference type="GO" id="GO:0005737">
    <property type="term" value="C:cytoplasm"/>
    <property type="evidence" value="ECO:0007669"/>
    <property type="project" value="UniProtKB-SubCell"/>
</dbReference>
<dbReference type="STRING" id="33051.SB4_01660"/>
<protein>
    <recommendedName>
        <fullName evidence="11">Phosphoribosyl-AMP cyclohydrolase</fullName>
        <shortName evidence="11">PRA-CH</shortName>
        <ecNumber evidence="11">3.5.4.19</ecNumber>
    </recommendedName>
</protein>
<comment type="cofactor">
    <cofactor evidence="11">
        <name>Mg(2+)</name>
        <dbReference type="ChEBI" id="CHEBI:18420"/>
    </cofactor>
    <text evidence="11">Binds 1 Mg(2+) ion per subunit.</text>
</comment>
<keyword evidence="10 11" id="KW-0368">Histidine biosynthesis</keyword>
<evidence type="ECO:0000256" key="3">
    <source>
        <dbReference type="ARBA" id="ARBA00005169"/>
    </source>
</evidence>
<gene>
    <name evidence="11" type="primary">hisI</name>
    <name evidence="14" type="ORF">NS258_07875</name>
    <name evidence="13" type="ORF">NS319_13320</name>
</gene>
<evidence type="ECO:0000313" key="16">
    <source>
        <dbReference type="Proteomes" id="UP000074410"/>
    </source>
</evidence>
<comment type="cofactor">
    <cofactor evidence="11">
        <name>Zn(2+)</name>
        <dbReference type="ChEBI" id="CHEBI:29105"/>
    </cofactor>
    <text evidence="11">Binds 1 zinc ion per subunit.</text>
</comment>
<keyword evidence="11" id="KW-0862">Zinc</keyword>
<dbReference type="HAMAP" id="MF_01021">
    <property type="entry name" value="HisI"/>
    <property type="match status" value="1"/>
</dbReference>
<dbReference type="InterPro" id="IPR002496">
    <property type="entry name" value="PRib_AMP_CycHydrolase_dom"/>
</dbReference>
<comment type="caution">
    <text evidence="13">The sequence shown here is derived from an EMBL/GenBank/DDBJ whole genome shotgun (WGS) entry which is preliminary data.</text>
</comment>
<dbReference type="Pfam" id="PF01502">
    <property type="entry name" value="PRA-CH"/>
    <property type="match status" value="1"/>
</dbReference>
<dbReference type="FunFam" id="3.10.20.810:FF:000001">
    <property type="entry name" value="Histidine biosynthesis bifunctional protein HisIE"/>
    <property type="match status" value="1"/>
</dbReference>
<comment type="catalytic activity">
    <reaction evidence="2">
        <text>1-(5-phospho-beta-D-ribosyl)-ATP + H2O = 1-(5-phospho-beta-D-ribosyl)-5'-AMP + diphosphate + H(+)</text>
        <dbReference type="Rhea" id="RHEA:22828"/>
        <dbReference type="ChEBI" id="CHEBI:15377"/>
        <dbReference type="ChEBI" id="CHEBI:15378"/>
        <dbReference type="ChEBI" id="CHEBI:33019"/>
        <dbReference type="ChEBI" id="CHEBI:59457"/>
        <dbReference type="ChEBI" id="CHEBI:73183"/>
        <dbReference type="EC" id="3.6.1.31"/>
    </reaction>
</comment>
<accession>A0A147HUI1</accession>
<evidence type="ECO:0000256" key="9">
    <source>
        <dbReference type="ARBA" id="ARBA00022801"/>
    </source>
</evidence>
<organism evidence="13 15">
    <name type="scientific">Sphingomonas sanguinis</name>
    <dbReference type="NCBI Taxonomy" id="33051"/>
    <lineage>
        <taxon>Bacteria</taxon>
        <taxon>Pseudomonadati</taxon>
        <taxon>Pseudomonadota</taxon>
        <taxon>Alphaproteobacteria</taxon>
        <taxon>Sphingomonadales</taxon>
        <taxon>Sphingomonadaceae</taxon>
        <taxon>Sphingomonas</taxon>
    </lineage>
</organism>
<evidence type="ECO:0000256" key="8">
    <source>
        <dbReference type="ARBA" id="ARBA00022605"/>
    </source>
</evidence>
<feature type="binding site" evidence="11">
    <location>
        <position position="84"/>
    </location>
    <ligand>
        <name>Mg(2+)</name>
        <dbReference type="ChEBI" id="CHEBI:18420"/>
    </ligand>
</feature>
<feature type="domain" description="Phosphoribosyl-AMP cyclohydrolase" evidence="12">
    <location>
        <begin position="35"/>
        <end position="108"/>
    </location>
</feature>
<keyword evidence="8 11" id="KW-0028">Amino-acid biosynthesis</keyword>
<dbReference type="Proteomes" id="UP000072867">
    <property type="component" value="Unassembled WGS sequence"/>
</dbReference>
<comment type="similarity">
    <text evidence="11">Belongs to the PRA-CH family.</text>
</comment>
<name>A0A147HUI1_9SPHN</name>
<comment type="similarity">
    <text evidence="5">In the C-terminal section; belongs to the PRA-PH family.</text>
</comment>
<dbReference type="GO" id="GO:0008270">
    <property type="term" value="F:zinc ion binding"/>
    <property type="evidence" value="ECO:0007669"/>
    <property type="project" value="UniProtKB-UniRule"/>
</dbReference>
<evidence type="ECO:0000256" key="1">
    <source>
        <dbReference type="ARBA" id="ARBA00000024"/>
    </source>
</evidence>
<dbReference type="EC" id="3.5.4.19" evidence="11"/>
<dbReference type="InterPro" id="IPR038019">
    <property type="entry name" value="PRib_AMP_CycHydrolase_sf"/>
</dbReference>
<comment type="pathway">
    <text evidence="3 11">Amino-acid biosynthesis; L-histidine biosynthesis; L-histidine from 5-phospho-alpha-D-ribose 1-diphosphate: step 3/9.</text>
</comment>
<evidence type="ECO:0000256" key="10">
    <source>
        <dbReference type="ARBA" id="ARBA00023102"/>
    </source>
</evidence>
<evidence type="ECO:0000313" key="15">
    <source>
        <dbReference type="Proteomes" id="UP000072867"/>
    </source>
</evidence>
<dbReference type="AlphaFoldDB" id="A0A147HUI1"/>
<reference evidence="15 16" key="1">
    <citation type="journal article" date="2016" name="Front. Microbiol.">
        <title>Genomic Resource of Rice Seed Associated Bacteria.</title>
        <authorList>
            <person name="Midha S."/>
            <person name="Bansal K."/>
            <person name="Sharma S."/>
            <person name="Kumar N."/>
            <person name="Patil P.P."/>
            <person name="Chaudhry V."/>
            <person name="Patil P.B."/>
        </authorList>
    </citation>
    <scope>NUCLEOTIDE SEQUENCE [LARGE SCALE GENOMIC DNA]</scope>
    <source>
        <strain evidence="14 16">NS258</strain>
        <strain evidence="13 15">NS319</strain>
    </source>
</reference>
<evidence type="ECO:0000256" key="5">
    <source>
        <dbReference type="ARBA" id="ARBA00007731"/>
    </source>
</evidence>
<dbReference type="GO" id="GO:0000287">
    <property type="term" value="F:magnesium ion binding"/>
    <property type="evidence" value="ECO:0007669"/>
    <property type="project" value="UniProtKB-UniRule"/>
</dbReference>
<dbReference type="InterPro" id="IPR026660">
    <property type="entry name" value="PRA-CH"/>
</dbReference>
<comment type="similarity">
    <text evidence="6">In the N-terminal section; belongs to the PRA-CH family.</text>
</comment>
<comment type="subunit">
    <text evidence="11">Homodimer.</text>
</comment>
<feature type="binding site" evidence="11">
    <location>
        <position position="99"/>
    </location>
    <ligand>
        <name>Zn(2+)</name>
        <dbReference type="ChEBI" id="CHEBI:29105"/>
        <note>ligand shared between dimeric partners</note>
    </ligand>
</feature>
<dbReference type="PATRIC" id="fig|33051.3.peg.4057"/>
<dbReference type="UniPathway" id="UPA00031">
    <property type="reaction ID" value="UER00008"/>
</dbReference>
<dbReference type="GO" id="GO:0004636">
    <property type="term" value="F:phosphoribosyl-ATP diphosphatase activity"/>
    <property type="evidence" value="ECO:0007669"/>
    <property type="project" value="UniProtKB-EC"/>
</dbReference>
<keyword evidence="7 11" id="KW-0963">Cytoplasm</keyword>
<evidence type="ECO:0000256" key="7">
    <source>
        <dbReference type="ARBA" id="ARBA00022490"/>
    </source>
</evidence>
<dbReference type="GO" id="GO:0000105">
    <property type="term" value="P:L-histidine biosynthetic process"/>
    <property type="evidence" value="ECO:0007669"/>
    <property type="project" value="UniProtKB-UniRule"/>
</dbReference>
<evidence type="ECO:0000313" key="14">
    <source>
        <dbReference type="EMBL" id="KTW14158.1"/>
    </source>
</evidence>
<dbReference type="EMBL" id="LDTC01000057">
    <property type="protein sequence ID" value="KTW14158.1"/>
    <property type="molecule type" value="Genomic_DNA"/>
</dbReference>
<evidence type="ECO:0000256" key="11">
    <source>
        <dbReference type="HAMAP-Rule" id="MF_01021"/>
    </source>
</evidence>
<keyword evidence="9 11" id="KW-0378">Hydrolase</keyword>
<dbReference type="NCBIfam" id="NF000768">
    <property type="entry name" value="PRK00051.1"/>
    <property type="match status" value="1"/>
</dbReference>
<keyword evidence="11" id="KW-0479">Metal-binding</keyword>
<dbReference type="Gene3D" id="4.10.80.70">
    <property type="match status" value="1"/>
</dbReference>
<evidence type="ECO:0000256" key="6">
    <source>
        <dbReference type="ARBA" id="ARBA00008299"/>
    </source>
</evidence>
<dbReference type="EMBL" id="LDTD01000098">
    <property type="protein sequence ID" value="KTT68550.1"/>
    <property type="molecule type" value="Genomic_DNA"/>
</dbReference>
<evidence type="ECO:0000256" key="2">
    <source>
        <dbReference type="ARBA" id="ARBA00001460"/>
    </source>
</evidence>
<dbReference type="GO" id="GO:0004635">
    <property type="term" value="F:phosphoribosyl-AMP cyclohydrolase activity"/>
    <property type="evidence" value="ECO:0007669"/>
    <property type="project" value="UniProtKB-UniRule"/>
</dbReference>
<comment type="pathway">
    <text evidence="4">Amino-acid biosynthesis; L-histidine biosynthesis; L-histidine from 5-phospho-alpha-D-ribose 1-diphosphate: step 2/9.</text>
</comment>
<comment type="function">
    <text evidence="11">Catalyzes the hydrolysis of the adenine ring of phosphoribosyl-AMP.</text>
</comment>
<feature type="binding site" evidence="11">
    <location>
        <position position="86"/>
    </location>
    <ligand>
        <name>Mg(2+)</name>
        <dbReference type="ChEBI" id="CHEBI:18420"/>
    </ligand>
</feature>
<proteinExistence type="inferred from homology"/>
<evidence type="ECO:0000313" key="13">
    <source>
        <dbReference type="EMBL" id="KTT68550.1"/>
    </source>
</evidence>
<dbReference type="PANTHER" id="PTHR42945">
    <property type="entry name" value="HISTIDINE BIOSYNTHESIS BIFUNCTIONAL PROTEIN"/>
    <property type="match status" value="1"/>
</dbReference>
<dbReference type="PANTHER" id="PTHR42945:SF1">
    <property type="entry name" value="HISTIDINE BIOSYNTHESIS BIFUNCTIONAL PROTEIN HIS7"/>
    <property type="match status" value="1"/>
</dbReference>